<organism evidence="2 3">
    <name type="scientific">Cryptolaemus montrouzieri</name>
    <dbReference type="NCBI Taxonomy" id="559131"/>
    <lineage>
        <taxon>Eukaryota</taxon>
        <taxon>Metazoa</taxon>
        <taxon>Ecdysozoa</taxon>
        <taxon>Arthropoda</taxon>
        <taxon>Hexapoda</taxon>
        <taxon>Insecta</taxon>
        <taxon>Pterygota</taxon>
        <taxon>Neoptera</taxon>
        <taxon>Endopterygota</taxon>
        <taxon>Coleoptera</taxon>
        <taxon>Polyphaga</taxon>
        <taxon>Cucujiformia</taxon>
        <taxon>Coccinelloidea</taxon>
        <taxon>Coccinellidae</taxon>
        <taxon>Scymninae</taxon>
        <taxon>Scymnini</taxon>
        <taxon>Cryptolaemus</taxon>
    </lineage>
</organism>
<protein>
    <submittedName>
        <fullName evidence="2">Uncharacterized protein</fullName>
    </submittedName>
</protein>
<feature type="compositionally biased region" description="Polar residues" evidence="1">
    <location>
        <begin position="39"/>
        <end position="54"/>
    </location>
</feature>
<dbReference type="Proteomes" id="UP001516400">
    <property type="component" value="Unassembled WGS sequence"/>
</dbReference>
<evidence type="ECO:0000313" key="3">
    <source>
        <dbReference type="Proteomes" id="UP001516400"/>
    </source>
</evidence>
<keyword evidence="3" id="KW-1185">Reference proteome</keyword>
<evidence type="ECO:0000313" key="2">
    <source>
        <dbReference type="EMBL" id="KAL3267519.1"/>
    </source>
</evidence>
<gene>
    <name evidence="2" type="ORF">HHI36_011642</name>
</gene>
<feature type="region of interest" description="Disordered" evidence="1">
    <location>
        <begin position="39"/>
        <end position="58"/>
    </location>
</feature>
<proteinExistence type="predicted"/>
<name>A0ABD2MM83_9CUCU</name>
<dbReference type="AlphaFoldDB" id="A0ABD2MM83"/>
<evidence type="ECO:0000256" key="1">
    <source>
        <dbReference type="SAM" id="MobiDB-lite"/>
    </source>
</evidence>
<sequence length="116" mass="12964">MVGVNIENSSSQVITTLSTLTEEVNKLKESNMQIVQFASSGADNNPHGSKSNPAKQFPEMVPLSENIESEMKNVNDVLNKQHERIIERSSLTRVEQDRGGSRMESYSAKVKKNKKK</sequence>
<dbReference type="EMBL" id="JABFTP020000001">
    <property type="protein sequence ID" value="KAL3267519.1"/>
    <property type="molecule type" value="Genomic_DNA"/>
</dbReference>
<reference evidence="2 3" key="1">
    <citation type="journal article" date="2021" name="BMC Biol.">
        <title>Horizontally acquired antibacterial genes associated with adaptive radiation of ladybird beetles.</title>
        <authorList>
            <person name="Li H.S."/>
            <person name="Tang X.F."/>
            <person name="Huang Y.H."/>
            <person name="Xu Z.Y."/>
            <person name="Chen M.L."/>
            <person name="Du X.Y."/>
            <person name="Qiu B.Y."/>
            <person name="Chen P.T."/>
            <person name="Zhang W."/>
            <person name="Slipinski A."/>
            <person name="Escalona H.E."/>
            <person name="Waterhouse R.M."/>
            <person name="Zwick A."/>
            <person name="Pang H."/>
        </authorList>
    </citation>
    <scope>NUCLEOTIDE SEQUENCE [LARGE SCALE GENOMIC DNA]</scope>
    <source>
        <strain evidence="2">SYSU2018</strain>
    </source>
</reference>
<accession>A0ABD2MM83</accession>
<comment type="caution">
    <text evidence="2">The sequence shown here is derived from an EMBL/GenBank/DDBJ whole genome shotgun (WGS) entry which is preliminary data.</text>
</comment>
<feature type="region of interest" description="Disordered" evidence="1">
    <location>
        <begin position="81"/>
        <end position="116"/>
    </location>
</feature>